<comment type="caution">
    <text evidence="1">The sequence shown here is derived from an EMBL/GenBank/DDBJ whole genome shotgun (WGS) entry which is preliminary data.</text>
</comment>
<evidence type="ECO:0000313" key="1">
    <source>
        <dbReference type="EMBL" id="KAI5060263.1"/>
    </source>
</evidence>
<dbReference type="AlphaFoldDB" id="A0A9D4Z2W2"/>
<sequence>MVSCTTDCSSRHGGLASSTPSLLLMSGMRGVDEEATAITLGHFIFAQGSSRGRLGPGHVPRCGYWCGFDDENLQGNHGAFQKAHVLRLKHPTYPVHQYVALDVSHVKTIGADSHDFDEQDELF</sequence>
<organism evidence="1 2">
    <name type="scientific">Adiantum capillus-veneris</name>
    <name type="common">Maidenhair fern</name>
    <dbReference type="NCBI Taxonomy" id="13818"/>
    <lineage>
        <taxon>Eukaryota</taxon>
        <taxon>Viridiplantae</taxon>
        <taxon>Streptophyta</taxon>
        <taxon>Embryophyta</taxon>
        <taxon>Tracheophyta</taxon>
        <taxon>Polypodiopsida</taxon>
        <taxon>Polypodiidae</taxon>
        <taxon>Polypodiales</taxon>
        <taxon>Pteridineae</taxon>
        <taxon>Pteridaceae</taxon>
        <taxon>Vittarioideae</taxon>
        <taxon>Adiantum</taxon>
    </lineage>
</organism>
<keyword evidence="2" id="KW-1185">Reference proteome</keyword>
<name>A0A9D4Z2W2_ADICA</name>
<accession>A0A9D4Z2W2</accession>
<reference evidence="1" key="1">
    <citation type="submission" date="2021-01" db="EMBL/GenBank/DDBJ databases">
        <title>Adiantum capillus-veneris genome.</title>
        <authorList>
            <person name="Fang Y."/>
            <person name="Liao Q."/>
        </authorList>
    </citation>
    <scope>NUCLEOTIDE SEQUENCE</scope>
    <source>
        <strain evidence="1">H3</strain>
        <tissue evidence="1">Leaf</tissue>
    </source>
</reference>
<evidence type="ECO:0000313" key="2">
    <source>
        <dbReference type="Proteomes" id="UP000886520"/>
    </source>
</evidence>
<proteinExistence type="predicted"/>
<dbReference type="EMBL" id="JABFUD020000024">
    <property type="protein sequence ID" value="KAI5060263.1"/>
    <property type="molecule type" value="Genomic_DNA"/>
</dbReference>
<dbReference type="Proteomes" id="UP000886520">
    <property type="component" value="Chromosome 24"/>
</dbReference>
<protein>
    <submittedName>
        <fullName evidence="1">Uncharacterized protein</fullName>
    </submittedName>
</protein>
<gene>
    <name evidence="1" type="ORF">GOP47_0024683</name>
</gene>